<dbReference type="STRING" id="3880.G7L1G1"/>
<dbReference type="PANTHER" id="PTHR15486">
    <property type="entry name" value="ANCIENT UBIQUITOUS PROTEIN"/>
    <property type="match status" value="1"/>
</dbReference>
<protein>
    <submittedName>
        <fullName evidence="4">Glycerol-3-phosphate acyltransferase, putative</fullName>
    </submittedName>
</protein>
<gene>
    <name evidence="4" type="ordered locus">MTR_7g075930</name>
</gene>
<sequence>MVRLAFLPTPSATFCMFVWIPIGITFAIYRTLLDLNIKGCVSEKLEPNKGVIFVCTHRTLLDPVFLSTF</sequence>
<dbReference type="EnsemblPlants" id="AES80030">
    <property type="protein sequence ID" value="AES80030"/>
    <property type="gene ID" value="MTR_7g075930"/>
</dbReference>
<organism evidence="4 6">
    <name type="scientific">Medicago truncatula</name>
    <name type="common">Barrel medic</name>
    <name type="synonym">Medicago tribuloides</name>
    <dbReference type="NCBI Taxonomy" id="3880"/>
    <lineage>
        <taxon>Eukaryota</taxon>
        <taxon>Viridiplantae</taxon>
        <taxon>Streptophyta</taxon>
        <taxon>Embryophyta</taxon>
        <taxon>Tracheophyta</taxon>
        <taxon>Spermatophyta</taxon>
        <taxon>Magnoliopsida</taxon>
        <taxon>eudicotyledons</taxon>
        <taxon>Gunneridae</taxon>
        <taxon>Pentapetalae</taxon>
        <taxon>rosids</taxon>
        <taxon>fabids</taxon>
        <taxon>Fabales</taxon>
        <taxon>Fabaceae</taxon>
        <taxon>Papilionoideae</taxon>
        <taxon>50 kb inversion clade</taxon>
        <taxon>NPAAA clade</taxon>
        <taxon>Hologalegina</taxon>
        <taxon>IRL clade</taxon>
        <taxon>Trifolieae</taxon>
        <taxon>Medicago</taxon>
    </lineage>
</organism>
<dbReference type="Proteomes" id="UP000002051">
    <property type="component" value="Unassembled WGS sequence"/>
</dbReference>
<evidence type="ECO:0000313" key="6">
    <source>
        <dbReference type="Proteomes" id="UP000002051"/>
    </source>
</evidence>
<keyword evidence="6" id="KW-1185">Reference proteome</keyword>
<dbReference type="PaxDb" id="3880-AES80030"/>
<evidence type="ECO:0000256" key="1">
    <source>
        <dbReference type="ARBA" id="ARBA00004370"/>
    </source>
</evidence>
<reference evidence="4 6" key="2">
    <citation type="journal article" date="2014" name="BMC Genomics">
        <title>An improved genome release (version Mt4.0) for the model legume Medicago truncatula.</title>
        <authorList>
            <person name="Tang H."/>
            <person name="Krishnakumar V."/>
            <person name="Bidwell S."/>
            <person name="Rosen B."/>
            <person name="Chan A."/>
            <person name="Zhou S."/>
            <person name="Gentzbittel L."/>
            <person name="Childs K.L."/>
            <person name="Yandell M."/>
            <person name="Gundlach H."/>
            <person name="Mayer K.F."/>
            <person name="Schwartz D.C."/>
            <person name="Town C.D."/>
        </authorList>
    </citation>
    <scope>GENOME REANNOTATION</scope>
    <source>
        <strain evidence="4">A17</strain>
        <strain evidence="5 6">cv. Jemalong A17</strain>
    </source>
</reference>
<evidence type="ECO:0000256" key="3">
    <source>
        <dbReference type="SAM" id="Phobius"/>
    </source>
</evidence>
<evidence type="ECO:0000313" key="4">
    <source>
        <dbReference type="EMBL" id="AES80030.1"/>
    </source>
</evidence>
<proteinExistence type="predicted"/>
<dbReference type="EMBL" id="CM001223">
    <property type="protein sequence ID" value="AES80030.1"/>
    <property type="molecule type" value="Genomic_DNA"/>
</dbReference>
<keyword evidence="4" id="KW-0012">Acyltransferase</keyword>
<dbReference type="HOGENOM" id="CLU_2779730_0_0_1"/>
<keyword evidence="4" id="KW-0808">Transferase</keyword>
<keyword evidence="3" id="KW-0812">Transmembrane</keyword>
<reference evidence="5" key="3">
    <citation type="submission" date="2015-04" db="UniProtKB">
        <authorList>
            <consortium name="EnsemblPlants"/>
        </authorList>
    </citation>
    <scope>IDENTIFICATION</scope>
    <source>
        <strain evidence="5">cv. Jemalong A17</strain>
    </source>
</reference>
<name>G7L1G1_MEDTR</name>
<feature type="transmembrane region" description="Helical" evidence="3">
    <location>
        <begin position="6"/>
        <end position="29"/>
    </location>
</feature>
<keyword evidence="2 3" id="KW-0472">Membrane</keyword>
<reference evidence="4 6" key="1">
    <citation type="journal article" date="2011" name="Nature">
        <title>The Medicago genome provides insight into the evolution of rhizobial symbioses.</title>
        <authorList>
            <person name="Young N.D."/>
            <person name="Debelle F."/>
            <person name="Oldroyd G.E."/>
            <person name="Geurts R."/>
            <person name="Cannon S.B."/>
            <person name="Udvardi M.K."/>
            <person name="Benedito V.A."/>
            <person name="Mayer K.F."/>
            <person name="Gouzy J."/>
            <person name="Schoof H."/>
            <person name="Van de Peer Y."/>
            <person name="Proost S."/>
            <person name="Cook D.R."/>
            <person name="Meyers B.C."/>
            <person name="Spannagl M."/>
            <person name="Cheung F."/>
            <person name="De Mita S."/>
            <person name="Krishnakumar V."/>
            <person name="Gundlach H."/>
            <person name="Zhou S."/>
            <person name="Mudge J."/>
            <person name="Bharti A.K."/>
            <person name="Murray J.D."/>
            <person name="Naoumkina M.A."/>
            <person name="Rosen B."/>
            <person name="Silverstein K.A."/>
            <person name="Tang H."/>
            <person name="Rombauts S."/>
            <person name="Zhao P.X."/>
            <person name="Zhou P."/>
            <person name="Barbe V."/>
            <person name="Bardou P."/>
            <person name="Bechner M."/>
            <person name="Bellec A."/>
            <person name="Berger A."/>
            <person name="Berges H."/>
            <person name="Bidwell S."/>
            <person name="Bisseling T."/>
            <person name="Choisne N."/>
            <person name="Couloux A."/>
            <person name="Denny R."/>
            <person name="Deshpande S."/>
            <person name="Dai X."/>
            <person name="Doyle J.J."/>
            <person name="Dudez A.M."/>
            <person name="Farmer A.D."/>
            <person name="Fouteau S."/>
            <person name="Franken C."/>
            <person name="Gibelin C."/>
            <person name="Gish J."/>
            <person name="Goldstein S."/>
            <person name="Gonzalez A.J."/>
            <person name="Green P.J."/>
            <person name="Hallab A."/>
            <person name="Hartog M."/>
            <person name="Hua A."/>
            <person name="Humphray S.J."/>
            <person name="Jeong D.H."/>
            <person name="Jing Y."/>
            <person name="Jocker A."/>
            <person name="Kenton S.M."/>
            <person name="Kim D.J."/>
            <person name="Klee K."/>
            <person name="Lai H."/>
            <person name="Lang C."/>
            <person name="Lin S."/>
            <person name="Macmil S.L."/>
            <person name="Magdelenat G."/>
            <person name="Matthews L."/>
            <person name="McCorrison J."/>
            <person name="Monaghan E.L."/>
            <person name="Mun J.H."/>
            <person name="Najar F.Z."/>
            <person name="Nicholson C."/>
            <person name="Noirot C."/>
            <person name="O'Bleness M."/>
            <person name="Paule C.R."/>
            <person name="Poulain J."/>
            <person name="Prion F."/>
            <person name="Qin B."/>
            <person name="Qu C."/>
            <person name="Retzel E.F."/>
            <person name="Riddle C."/>
            <person name="Sallet E."/>
            <person name="Samain S."/>
            <person name="Samson N."/>
            <person name="Sanders I."/>
            <person name="Saurat O."/>
            <person name="Scarpelli C."/>
            <person name="Schiex T."/>
            <person name="Segurens B."/>
            <person name="Severin A.J."/>
            <person name="Sherrier D.J."/>
            <person name="Shi R."/>
            <person name="Sims S."/>
            <person name="Singer S.R."/>
            <person name="Sinharoy S."/>
            <person name="Sterck L."/>
            <person name="Viollet A."/>
            <person name="Wang B.B."/>
            <person name="Wang K."/>
            <person name="Wang M."/>
            <person name="Wang X."/>
            <person name="Warfsmann J."/>
            <person name="Weissenbach J."/>
            <person name="White D.D."/>
            <person name="White J.D."/>
            <person name="Wiley G.B."/>
            <person name="Wincker P."/>
            <person name="Xing Y."/>
            <person name="Yang L."/>
            <person name="Yao Z."/>
            <person name="Ying F."/>
            <person name="Zhai J."/>
            <person name="Zhou L."/>
            <person name="Zuber A."/>
            <person name="Denarie J."/>
            <person name="Dixon R.A."/>
            <person name="May G.D."/>
            <person name="Schwartz D.C."/>
            <person name="Rogers J."/>
            <person name="Quetier F."/>
            <person name="Town C.D."/>
            <person name="Roe B.A."/>
        </authorList>
    </citation>
    <scope>NUCLEOTIDE SEQUENCE [LARGE SCALE GENOMIC DNA]</scope>
    <source>
        <strain evidence="4">A17</strain>
        <strain evidence="5 6">cv. Jemalong A17</strain>
    </source>
</reference>
<dbReference type="GO" id="GO:0016746">
    <property type="term" value="F:acyltransferase activity"/>
    <property type="evidence" value="ECO:0007669"/>
    <property type="project" value="UniProtKB-KW"/>
</dbReference>
<dbReference type="PANTHER" id="PTHR15486:SF0">
    <property type="entry name" value="GLYCEROL-3-PHOSPHATE ACYLTRANSFERASE 1"/>
    <property type="match status" value="1"/>
</dbReference>
<keyword evidence="3" id="KW-1133">Transmembrane helix</keyword>
<dbReference type="SUPFAM" id="SSF69593">
    <property type="entry name" value="Glycerol-3-phosphate (1)-acyltransferase"/>
    <property type="match status" value="1"/>
</dbReference>
<accession>G7L1G1</accession>
<evidence type="ECO:0000313" key="5">
    <source>
        <dbReference type="EnsemblPlants" id="AES80030"/>
    </source>
</evidence>
<dbReference type="GO" id="GO:0016020">
    <property type="term" value="C:membrane"/>
    <property type="evidence" value="ECO:0007669"/>
    <property type="project" value="UniProtKB-SubCell"/>
</dbReference>
<evidence type="ECO:0000256" key="2">
    <source>
        <dbReference type="ARBA" id="ARBA00023136"/>
    </source>
</evidence>
<dbReference type="AlphaFoldDB" id="G7L1G1"/>
<comment type="subcellular location">
    <subcellularLocation>
        <location evidence="1">Membrane</location>
    </subcellularLocation>
</comment>